<keyword evidence="14" id="KW-0472">Membrane</keyword>
<dbReference type="UniPathway" id="UPA00359">
    <property type="reaction ID" value="UER00482"/>
</dbReference>
<dbReference type="GO" id="GO:0009244">
    <property type="term" value="P:lipopolysaccharide core region biosynthetic process"/>
    <property type="evidence" value="ECO:0007669"/>
    <property type="project" value="TreeGrafter"/>
</dbReference>
<sequence>MQGWYRNARWLWLLWPLSVLFGVISGLRRRLFSLGLKRAYRAPVPVIVVGNLTVGGNGKTPMVVWLVEWLRTQGYTPGVISRGYGGRSEHYPLVLNGNTTAAQAGDEPVLIYRRTGCPVVVGPKRAEAAARLASLGADIIISDDGLQHYALSRDIELVVVDGKRRYGNGHLLPMGPLREGEWRLAGVDAIINNGGPAGPGEYLMTLTPGNLQPVTGQGEAPQSGSKVHALAGIGHPPRFFSTLETLGFILDKQVALADHQAMVPEQLAELGDKPLLITEKDAVKWPGGHKQCWYLPVRATLPTEFEHMLSNRLKELNHGD</sequence>
<protein>
    <recommendedName>
        <fullName evidence="4 13">Tetraacyldisaccharide 4'-kinase</fullName>
        <ecNumber evidence="3 13">2.7.1.130</ecNumber>
    </recommendedName>
    <alternativeName>
        <fullName evidence="12 13">Lipid A 4'-kinase</fullName>
    </alternativeName>
</protein>
<comment type="catalytic activity">
    <reaction evidence="13">
        <text>a lipid A disaccharide + ATP = a lipid IVA + ADP + H(+)</text>
        <dbReference type="Rhea" id="RHEA:67840"/>
        <dbReference type="ChEBI" id="CHEBI:15378"/>
        <dbReference type="ChEBI" id="CHEBI:30616"/>
        <dbReference type="ChEBI" id="CHEBI:176343"/>
        <dbReference type="ChEBI" id="CHEBI:176425"/>
        <dbReference type="ChEBI" id="CHEBI:456216"/>
        <dbReference type="EC" id="2.7.1.130"/>
    </reaction>
</comment>
<dbReference type="EMBL" id="NQJF01000004">
    <property type="protein sequence ID" value="OYD25129.1"/>
    <property type="molecule type" value="Genomic_DNA"/>
</dbReference>
<organism evidence="15 17">
    <name type="scientific">Oceanimonas baumannii</name>
    <dbReference type="NCBI Taxonomy" id="129578"/>
    <lineage>
        <taxon>Bacteria</taxon>
        <taxon>Pseudomonadati</taxon>
        <taxon>Pseudomonadota</taxon>
        <taxon>Gammaproteobacteria</taxon>
        <taxon>Aeromonadales</taxon>
        <taxon>Aeromonadaceae</taxon>
        <taxon>Oceanimonas</taxon>
    </lineage>
</organism>
<evidence type="ECO:0000256" key="13">
    <source>
        <dbReference type="HAMAP-Rule" id="MF_00409"/>
    </source>
</evidence>
<comment type="similarity">
    <text evidence="13">Belongs to the LpxK family.</text>
</comment>
<evidence type="ECO:0000256" key="12">
    <source>
        <dbReference type="ARBA" id="ARBA00029757"/>
    </source>
</evidence>
<dbReference type="GO" id="GO:0005886">
    <property type="term" value="C:plasma membrane"/>
    <property type="evidence" value="ECO:0007669"/>
    <property type="project" value="TreeGrafter"/>
</dbReference>
<dbReference type="InterPro" id="IPR027417">
    <property type="entry name" value="P-loop_NTPase"/>
</dbReference>
<dbReference type="PANTHER" id="PTHR42724:SF1">
    <property type="entry name" value="TETRAACYLDISACCHARIDE 4'-KINASE, MITOCHONDRIAL-RELATED"/>
    <property type="match status" value="1"/>
</dbReference>
<evidence type="ECO:0000256" key="2">
    <source>
        <dbReference type="ARBA" id="ARBA00004870"/>
    </source>
</evidence>
<accession>A0A235CL29</accession>
<evidence type="ECO:0000256" key="9">
    <source>
        <dbReference type="ARBA" id="ARBA00022777"/>
    </source>
</evidence>
<proteinExistence type="inferred from homology"/>
<dbReference type="SUPFAM" id="SSF52540">
    <property type="entry name" value="P-loop containing nucleoside triphosphate hydrolases"/>
    <property type="match status" value="1"/>
</dbReference>
<reference evidence="15 17" key="1">
    <citation type="submission" date="2017-08" db="EMBL/GenBank/DDBJ databases">
        <title>Draft Genome Sequence of the Marine Bacterium Oceanimonas baumannii ATCC 700832.</title>
        <authorList>
            <person name="Mcclelland W.D."/>
            <person name="Brennan M.A."/>
            <person name="Trachtenberg A.M."/>
            <person name="Maclea K.S."/>
        </authorList>
    </citation>
    <scope>NUCLEOTIDE SEQUENCE [LARGE SCALE GENOMIC DNA]</scope>
    <source>
        <strain evidence="15 17">ATCC 700832</strain>
    </source>
</reference>
<reference evidence="16 18" key="2">
    <citation type="submission" date="2019-03" db="EMBL/GenBank/DDBJ databases">
        <title>Genomic Encyclopedia of Archaeal and Bacterial Type Strains, Phase II (KMG-II): from individual species to whole genera.</title>
        <authorList>
            <person name="Goeker M."/>
        </authorList>
    </citation>
    <scope>NUCLEOTIDE SEQUENCE [LARGE SCALE GENOMIC DNA]</scope>
    <source>
        <strain evidence="16 18">DSM 15594</strain>
    </source>
</reference>
<evidence type="ECO:0000256" key="3">
    <source>
        <dbReference type="ARBA" id="ARBA00012071"/>
    </source>
</evidence>
<name>A0A235CL29_9GAMM</name>
<dbReference type="InterPro" id="IPR003758">
    <property type="entry name" value="LpxK"/>
</dbReference>
<dbReference type="RefSeq" id="WP_094277497.1">
    <property type="nucleotide sequence ID" value="NZ_NQJF01000004.1"/>
</dbReference>
<evidence type="ECO:0000313" key="16">
    <source>
        <dbReference type="EMBL" id="TDW62587.1"/>
    </source>
</evidence>
<evidence type="ECO:0000256" key="10">
    <source>
        <dbReference type="ARBA" id="ARBA00022840"/>
    </source>
</evidence>
<comment type="caution">
    <text evidence="15">The sequence shown here is derived from an EMBL/GenBank/DDBJ whole genome shotgun (WGS) entry which is preliminary data.</text>
</comment>
<keyword evidence="5 13" id="KW-0444">Lipid biosynthesis</keyword>
<dbReference type="GO" id="GO:0005524">
    <property type="term" value="F:ATP binding"/>
    <property type="evidence" value="ECO:0007669"/>
    <property type="project" value="UniProtKB-UniRule"/>
</dbReference>
<evidence type="ECO:0000256" key="14">
    <source>
        <dbReference type="SAM" id="Phobius"/>
    </source>
</evidence>
<dbReference type="PANTHER" id="PTHR42724">
    <property type="entry name" value="TETRAACYLDISACCHARIDE 4'-KINASE"/>
    <property type="match status" value="1"/>
</dbReference>
<evidence type="ECO:0000256" key="5">
    <source>
        <dbReference type="ARBA" id="ARBA00022516"/>
    </source>
</evidence>
<keyword evidence="14" id="KW-1133">Transmembrane helix</keyword>
<evidence type="ECO:0000256" key="1">
    <source>
        <dbReference type="ARBA" id="ARBA00002274"/>
    </source>
</evidence>
<evidence type="ECO:0000256" key="6">
    <source>
        <dbReference type="ARBA" id="ARBA00022556"/>
    </source>
</evidence>
<comment type="pathway">
    <text evidence="2 13">Glycolipid biosynthesis; lipid IV(A) biosynthesis; lipid IV(A) from (3R)-3-hydroxytetradecanoyl-[acyl-carrier-protein] and UDP-N-acetyl-alpha-D-glucosamine: step 6/6.</text>
</comment>
<keyword evidence="6 13" id="KW-0441">Lipid A biosynthesis</keyword>
<dbReference type="EC" id="2.7.1.130" evidence="3 13"/>
<evidence type="ECO:0000256" key="11">
    <source>
        <dbReference type="ARBA" id="ARBA00023098"/>
    </source>
</evidence>
<evidence type="ECO:0000256" key="4">
    <source>
        <dbReference type="ARBA" id="ARBA00016436"/>
    </source>
</evidence>
<dbReference type="OrthoDB" id="9766423at2"/>
<dbReference type="EMBL" id="SODO01000001">
    <property type="protein sequence ID" value="TDW62587.1"/>
    <property type="molecule type" value="Genomic_DNA"/>
</dbReference>
<dbReference type="GO" id="GO:0009029">
    <property type="term" value="F:lipid-A 4'-kinase activity"/>
    <property type="evidence" value="ECO:0007669"/>
    <property type="project" value="UniProtKB-UniRule"/>
</dbReference>
<keyword evidence="18" id="KW-1185">Reference proteome</keyword>
<comment type="function">
    <text evidence="1 13">Transfers the gamma-phosphate of ATP to the 4'-position of a tetraacyldisaccharide 1-phosphate intermediate (termed DS-1-P) to form tetraacyldisaccharide 1,4'-bis-phosphate (lipid IVA).</text>
</comment>
<evidence type="ECO:0000313" key="15">
    <source>
        <dbReference type="EMBL" id="OYD25129.1"/>
    </source>
</evidence>
<evidence type="ECO:0000313" key="18">
    <source>
        <dbReference type="Proteomes" id="UP000295058"/>
    </source>
</evidence>
<dbReference type="AlphaFoldDB" id="A0A235CL29"/>
<keyword evidence="9 13" id="KW-0418">Kinase</keyword>
<evidence type="ECO:0000313" key="17">
    <source>
        <dbReference type="Proteomes" id="UP000243640"/>
    </source>
</evidence>
<dbReference type="NCBIfam" id="TIGR00682">
    <property type="entry name" value="lpxK"/>
    <property type="match status" value="1"/>
</dbReference>
<gene>
    <name evidence="13" type="primary">lpxK</name>
    <name evidence="15" type="ORF">B6S09_05445</name>
    <name evidence="16" type="ORF">LY04_00661</name>
</gene>
<dbReference type="Pfam" id="PF02606">
    <property type="entry name" value="LpxK"/>
    <property type="match status" value="1"/>
</dbReference>
<keyword evidence="8 13" id="KW-0547">Nucleotide-binding</keyword>
<keyword evidence="7 13" id="KW-0808">Transferase</keyword>
<keyword evidence="10 13" id="KW-0067">ATP-binding</keyword>
<dbReference type="HAMAP" id="MF_00409">
    <property type="entry name" value="LpxK"/>
    <property type="match status" value="1"/>
</dbReference>
<evidence type="ECO:0000256" key="7">
    <source>
        <dbReference type="ARBA" id="ARBA00022679"/>
    </source>
</evidence>
<feature type="transmembrane region" description="Helical" evidence="14">
    <location>
        <begin position="12"/>
        <end position="31"/>
    </location>
</feature>
<evidence type="ECO:0000256" key="8">
    <source>
        <dbReference type="ARBA" id="ARBA00022741"/>
    </source>
</evidence>
<keyword evidence="14" id="KW-0812">Transmembrane</keyword>
<dbReference type="Proteomes" id="UP000243640">
    <property type="component" value="Unassembled WGS sequence"/>
</dbReference>
<feature type="binding site" evidence="13">
    <location>
        <begin position="53"/>
        <end position="60"/>
    </location>
    <ligand>
        <name>ATP</name>
        <dbReference type="ChEBI" id="CHEBI:30616"/>
    </ligand>
</feature>
<dbReference type="Proteomes" id="UP000295058">
    <property type="component" value="Unassembled WGS sequence"/>
</dbReference>
<dbReference type="GO" id="GO:0009245">
    <property type="term" value="P:lipid A biosynthetic process"/>
    <property type="evidence" value="ECO:0007669"/>
    <property type="project" value="UniProtKB-UniRule"/>
</dbReference>
<keyword evidence="11 13" id="KW-0443">Lipid metabolism</keyword>